<feature type="transmembrane region" description="Helical" evidence="8">
    <location>
        <begin position="40"/>
        <end position="56"/>
    </location>
</feature>
<keyword evidence="6 8" id="KW-1133">Transmembrane helix</keyword>
<feature type="domain" description="Glycosyltransferase RgtA/B/C/D-like" evidence="9">
    <location>
        <begin position="44"/>
        <end position="195"/>
    </location>
</feature>
<feature type="transmembrane region" description="Helical" evidence="8">
    <location>
        <begin position="91"/>
        <end position="109"/>
    </location>
</feature>
<evidence type="ECO:0000256" key="1">
    <source>
        <dbReference type="ARBA" id="ARBA00004651"/>
    </source>
</evidence>
<evidence type="ECO:0000256" key="3">
    <source>
        <dbReference type="ARBA" id="ARBA00022676"/>
    </source>
</evidence>
<accession>A0A0F9QVT7</accession>
<dbReference type="AlphaFoldDB" id="A0A0F9QVT7"/>
<keyword evidence="4" id="KW-0808">Transferase</keyword>
<name>A0A0F9QVT7_9ZZZZ</name>
<feature type="transmembrane region" description="Helical" evidence="8">
    <location>
        <begin position="187"/>
        <end position="206"/>
    </location>
</feature>
<organism evidence="10">
    <name type="scientific">marine sediment metagenome</name>
    <dbReference type="NCBI Taxonomy" id="412755"/>
    <lineage>
        <taxon>unclassified sequences</taxon>
        <taxon>metagenomes</taxon>
        <taxon>ecological metagenomes</taxon>
    </lineage>
</organism>
<keyword evidence="3" id="KW-0328">Glycosyltransferase</keyword>
<feature type="transmembrane region" description="Helical" evidence="8">
    <location>
        <begin position="62"/>
        <end position="82"/>
    </location>
</feature>
<keyword evidence="7 8" id="KW-0472">Membrane</keyword>
<dbReference type="InterPro" id="IPR050297">
    <property type="entry name" value="LipidA_mod_glycosyltrf_83"/>
</dbReference>
<evidence type="ECO:0000256" key="7">
    <source>
        <dbReference type="ARBA" id="ARBA00023136"/>
    </source>
</evidence>
<proteinExistence type="predicted"/>
<dbReference type="PANTHER" id="PTHR33908">
    <property type="entry name" value="MANNOSYLTRANSFERASE YKCB-RELATED"/>
    <property type="match status" value="1"/>
</dbReference>
<evidence type="ECO:0000259" key="9">
    <source>
        <dbReference type="Pfam" id="PF13231"/>
    </source>
</evidence>
<protein>
    <recommendedName>
        <fullName evidence="9">Glycosyltransferase RgtA/B/C/D-like domain-containing protein</fullName>
    </recommendedName>
</protein>
<dbReference type="EMBL" id="LAZR01004366">
    <property type="protein sequence ID" value="KKN09268.1"/>
    <property type="molecule type" value="Genomic_DNA"/>
</dbReference>
<comment type="caution">
    <text evidence="10">The sequence shown here is derived from an EMBL/GenBank/DDBJ whole genome shotgun (WGS) entry which is preliminary data.</text>
</comment>
<dbReference type="Pfam" id="PF13231">
    <property type="entry name" value="PMT_2"/>
    <property type="match status" value="1"/>
</dbReference>
<keyword evidence="5 8" id="KW-0812">Transmembrane</keyword>
<dbReference type="GO" id="GO:0008610">
    <property type="term" value="P:lipid biosynthetic process"/>
    <property type="evidence" value="ECO:0007669"/>
    <property type="project" value="UniProtKB-ARBA"/>
</dbReference>
<reference evidence="10" key="1">
    <citation type="journal article" date="2015" name="Nature">
        <title>Complex archaea that bridge the gap between prokaryotes and eukaryotes.</title>
        <authorList>
            <person name="Spang A."/>
            <person name="Saw J.H."/>
            <person name="Jorgensen S.L."/>
            <person name="Zaremba-Niedzwiedzka K."/>
            <person name="Martijn J."/>
            <person name="Lind A.E."/>
            <person name="van Eijk R."/>
            <person name="Schleper C."/>
            <person name="Guy L."/>
            <person name="Ettema T.J."/>
        </authorList>
    </citation>
    <scope>NUCLEOTIDE SEQUENCE</scope>
</reference>
<feature type="transmembrane region" description="Helical" evidence="8">
    <location>
        <begin position="159"/>
        <end position="175"/>
    </location>
</feature>
<evidence type="ECO:0000256" key="6">
    <source>
        <dbReference type="ARBA" id="ARBA00022989"/>
    </source>
</evidence>
<dbReference type="PANTHER" id="PTHR33908:SF11">
    <property type="entry name" value="MEMBRANE PROTEIN"/>
    <property type="match status" value="1"/>
</dbReference>
<evidence type="ECO:0000313" key="10">
    <source>
        <dbReference type="EMBL" id="KKN09268.1"/>
    </source>
</evidence>
<comment type="subcellular location">
    <subcellularLocation>
        <location evidence="1">Cell membrane</location>
        <topology evidence="1">Multi-pass membrane protein</topology>
    </subcellularLocation>
</comment>
<dbReference type="GO" id="GO:0005886">
    <property type="term" value="C:plasma membrane"/>
    <property type="evidence" value="ECO:0007669"/>
    <property type="project" value="UniProtKB-SubCell"/>
</dbReference>
<gene>
    <name evidence="10" type="ORF">LCGC14_1048220</name>
</gene>
<feature type="transmembrane region" description="Helical" evidence="8">
    <location>
        <begin position="115"/>
        <end position="133"/>
    </location>
</feature>
<evidence type="ECO:0000256" key="5">
    <source>
        <dbReference type="ARBA" id="ARBA00022692"/>
    </source>
</evidence>
<feature type="non-terminal residue" evidence="10">
    <location>
        <position position="1"/>
    </location>
</feature>
<sequence length="213" mass="23361">SLHYYHFIGVDGGVDGVGYAVSGKNLFSGLGYSIQGAPQLVLHPLYSILIGASWFLTRNLEFSGQIVSVIAGSLLVVPVFYLTRGMYGRKAGLWTAIFIVICPPLIFGSTEVRLASLYTLVLSATIVIGWKALGSKNLFWWALTGLMLALCYLTRSEGIMFLPIFLLLCLLLSKSRISHSSSMIKLIVLRSAVLITVFVLVSFYLIRIMNVTS</sequence>
<dbReference type="GO" id="GO:0016763">
    <property type="term" value="F:pentosyltransferase activity"/>
    <property type="evidence" value="ECO:0007669"/>
    <property type="project" value="TreeGrafter"/>
</dbReference>
<keyword evidence="2" id="KW-1003">Cell membrane</keyword>
<evidence type="ECO:0000256" key="4">
    <source>
        <dbReference type="ARBA" id="ARBA00022679"/>
    </source>
</evidence>
<evidence type="ECO:0000256" key="8">
    <source>
        <dbReference type="SAM" id="Phobius"/>
    </source>
</evidence>
<evidence type="ECO:0000256" key="2">
    <source>
        <dbReference type="ARBA" id="ARBA00022475"/>
    </source>
</evidence>
<dbReference type="InterPro" id="IPR038731">
    <property type="entry name" value="RgtA/B/C-like"/>
</dbReference>